<dbReference type="GO" id="GO:0071555">
    <property type="term" value="P:cell wall organization"/>
    <property type="evidence" value="ECO:0007669"/>
    <property type="project" value="UniProtKB-UniRule"/>
</dbReference>
<keyword evidence="5 7" id="KW-0573">Peptidoglycan synthesis</keyword>
<dbReference type="AlphaFoldDB" id="A0A4R2FFN7"/>
<evidence type="ECO:0000256" key="1">
    <source>
        <dbReference type="ARBA" id="ARBA00004752"/>
    </source>
</evidence>
<dbReference type="GO" id="GO:0004180">
    <property type="term" value="F:carboxypeptidase activity"/>
    <property type="evidence" value="ECO:0007669"/>
    <property type="project" value="UniProtKB-ARBA"/>
</dbReference>
<dbReference type="OrthoDB" id="9778545at2"/>
<dbReference type="SUPFAM" id="SSF47090">
    <property type="entry name" value="PGBD-like"/>
    <property type="match status" value="1"/>
</dbReference>
<keyword evidence="6 7" id="KW-0961">Cell wall biogenesis/degradation</keyword>
<evidence type="ECO:0000256" key="6">
    <source>
        <dbReference type="ARBA" id="ARBA00023316"/>
    </source>
</evidence>
<dbReference type="InterPro" id="IPR038063">
    <property type="entry name" value="Transpep_catalytic_dom"/>
</dbReference>
<feature type="active site" description="Proton donor/acceptor" evidence="7">
    <location>
        <position position="360"/>
    </location>
</feature>
<dbReference type="GO" id="GO:0016740">
    <property type="term" value="F:transferase activity"/>
    <property type="evidence" value="ECO:0007669"/>
    <property type="project" value="UniProtKB-KW"/>
</dbReference>
<reference evidence="10 11" key="1">
    <citation type="submission" date="2019-03" db="EMBL/GenBank/DDBJ databases">
        <title>Freshwater and sediment microbial communities from various areas in North America, analyzing microbe dynamics in response to fracking.</title>
        <authorList>
            <person name="Lamendella R."/>
        </authorList>
    </citation>
    <scope>NUCLEOTIDE SEQUENCE [LARGE SCALE GENOMIC DNA]</scope>
    <source>
        <strain evidence="10 11">74A</strain>
    </source>
</reference>
<keyword evidence="8" id="KW-0732">Signal</keyword>
<dbReference type="InterPro" id="IPR005490">
    <property type="entry name" value="LD_TPept_cat_dom"/>
</dbReference>
<keyword evidence="4 7" id="KW-0133">Cell shape</keyword>
<comment type="caution">
    <text evidence="10">The sequence shown here is derived from an EMBL/GenBank/DDBJ whole genome shotgun (WGS) entry which is preliminary data.</text>
</comment>
<dbReference type="Gene3D" id="1.10.101.10">
    <property type="entry name" value="PGBD-like superfamily/PGBD"/>
    <property type="match status" value="1"/>
</dbReference>
<dbReference type="InterPro" id="IPR052905">
    <property type="entry name" value="LD-transpeptidase_YkuD-like"/>
</dbReference>
<dbReference type="CDD" id="cd16913">
    <property type="entry name" value="YkuD_like"/>
    <property type="match status" value="1"/>
</dbReference>
<dbReference type="InterPro" id="IPR036366">
    <property type="entry name" value="PGBDSf"/>
</dbReference>
<dbReference type="GO" id="GO:0009252">
    <property type="term" value="P:peptidoglycan biosynthetic process"/>
    <property type="evidence" value="ECO:0007669"/>
    <property type="project" value="UniProtKB-UniPathway"/>
</dbReference>
<evidence type="ECO:0000256" key="3">
    <source>
        <dbReference type="ARBA" id="ARBA00022679"/>
    </source>
</evidence>
<feature type="active site" description="Nucleophile" evidence="7">
    <location>
        <position position="379"/>
    </location>
</feature>
<protein>
    <submittedName>
        <fullName evidence="10">Putative peptidoglycan binding protein</fullName>
    </submittedName>
</protein>
<dbReference type="EMBL" id="SLWF01000010">
    <property type="protein sequence ID" value="TCN85034.1"/>
    <property type="molecule type" value="Genomic_DNA"/>
</dbReference>
<feature type="chain" id="PRO_5020997595" evidence="8">
    <location>
        <begin position="22"/>
        <end position="456"/>
    </location>
</feature>
<dbReference type="PANTHER" id="PTHR41533">
    <property type="entry name" value="L,D-TRANSPEPTIDASE HI_1667-RELATED"/>
    <property type="match status" value="1"/>
</dbReference>
<organism evidence="10 11">
    <name type="scientific">Shewanella fodinae</name>
    <dbReference type="NCBI Taxonomy" id="552357"/>
    <lineage>
        <taxon>Bacteria</taxon>
        <taxon>Pseudomonadati</taxon>
        <taxon>Pseudomonadota</taxon>
        <taxon>Gammaproteobacteria</taxon>
        <taxon>Alteromonadales</taxon>
        <taxon>Shewanellaceae</taxon>
        <taxon>Shewanella</taxon>
    </lineage>
</organism>
<dbReference type="InterPro" id="IPR036365">
    <property type="entry name" value="PGBD-like_sf"/>
</dbReference>
<dbReference type="PANTHER" id="PTHR41533:SF1">
    <property type="entry name" value="L,D-TRANSPEPTIDASE YCBB-RELATED"/>
    <property type="match status" value="1"/>
</dbReference>
<dbReference type="InterPro" id="IPR002477">
    <property type="entry name" value="Peptidoglycan-bd-like"/>
</dbReference>
<keyword evidence="11" id="KW-1185">Reference proteome</keyword>
<dbReference type="RefSeq" id="WP_133038787.1">
    <property type="nucleotide sequence ID" value="NZ_SLWF01000010.1"/>
</dbReference>
<evidence type="ECO:0000256" key="5">
    <source>
        <dbReference type="ARBA" id="ARBA00022984"/>
    </source>
</evidence>
<dbReference type="Proteomes" id="UP000294832">
    <property type="component" value="Unassembled WGS sequence"/>
</dbReference>
<name>A0A4R2FFN7_9GAMM</name>
<evidence type="ECO:0000256" key="4">
    <source>
        <dbReference type="ARBA" id="ARBA00022960"/>
    </source>
</evidence>
<evidence type="ECO:0000313" key="11">
    <source>
        <dbReference type="Proteomes" id="UP000294832"/>
    </source>
</evidence>
<accession>A0A4R2FFN7</accession>
<dbReference type="PROSITE" id="PS52029">
    <property type="entry name" value="LD_TPASE"/>
    <property type="match status" value="1"/>
</dbReference>
<evidence type="ECO:0000313" key="10">
    <source>
        <dbReference type="EMBL" id="TCN85034.1"/>
    </source>
</evidence>
<comment type="similarity">
    <text evidence="2">Belongs to the YkuD family.</text>
</comment>
<proteinExistence type="inferred from homology"/>
<dbReference type="GO" id="GO:0008360">
    <property type="term" value="P:regulation of cell shape"/>
    <property type="evidence" value="ECO:0007669"/>
    <property type="project" value="UniProtKB-UniRule"/>
</dbReference>
<feature type="signal peptide" evidence="8">
    <location>
        <begin position="1"/>
        <end position="21"/>
    </location>
</feature>
<sequence length="456" mass="52793">MADFRLLLVLLCGLLVSVAHATEPDDDTAWKTLTEQLQMLALLPEQEQLRVAMQSLADGQSYSLDKQQTVEQELAHFWQQQGVVLPFSVLPKDATALQRALALEPQRPEYQPTVNRIQYLLWLQQQPWPEIRPGGWLRPGDNHAAIPQITQRLLWLGDLSHYPDNGYDYTDALATAVRHFQGRHGLKQDAVIGSQTLRWLNIAPKQRAIWLAQSFVAETRYREQLPASYILVNVPAYELQLVDAGTPVLQSRVVVGLPNRQTPLLQSRISSVVLNPGWHVPRSILRKDLLPHIRKDGNYLNQKDFRVFDYQGHQIEQTPEQWQQLAYGRFPYRVVQQPGVHSALGRFKFHFDNSFDVYLHDTPEKQLFNRADRALSSGCVRVEKADELAQWLGQHWVRDPRKWHDMQQDFQTTQWFALTQPLPVYIVYWTAWVDGQGTAQFRDDVYHKFSTVVDLR</sequence>
<comment type="pathway">
    <text evidence="1 7">Cell wall biogenesis; peptidoglycan biosynthesis.</text>
</comment>
<evidence type="ECO:0000256" key="2">
    <source>
        <dbReference type="ARBA" id="ARBA00005992"/>
    </source>
</evidence>
<dbReference type="Pfam" id="PF03734">
    <property type="entry name" value="YkuD"/>
    <property type="match status" value="1"/>
</dbReference>
<evidence type="ECO:0000256" key="7">
    <source>
        <dbReference type="PROSITE-ProRule" id="PRU01373"/>
    </source>
</evidence>
<feature type="domain" description="L,D-TPase catalytic" evidence="9">
    <location>
        <begin position="228"/>
        <end position="404"/>
    </location>
</feature>
<gene>
    <name evidence="10" type="ORF">EDC91_11085</name>
</gene>
<dbReference type="Gene3D" id="2.40.440.10">
    <property type="entry name" value="L,D-transpeptidase catalytic domain-like"/>
    <property type="match status" value="1"/>
</dbReference>
<dbReference type="Pfam" id="PF01471">
    <property type="entry name" value="PG_binding_1"/>
    <property type="match status" value="1"/>
</dbReference>
<evidence type="ECO:0000256" key="8">
    <source>
        <dbReference type="SAM" id="SignalP"/>
    </source>
</evidence>
<keyword evidence="3" id="KW-0808">Transferase</keyword>
<dbReference type="UniPathway" id="UPA00219"/>
<evidence type="ECO:0000259" key="9">
    <source>
        <dbReference type="PROSITE" id="PS52029"/>
    </source>
</evidence>
<dbReference type="SUPFAM" id="SSF141523">
    <property type="entry name" value="L,D-transpeptidase catalytic domain-like"/>
    <property type="match status" value="1"/>
</dbReference>